<accession>W0RED2</accession>
<organism evidence="1 2">
    <name type="scientific">Gemmatirosa kalamazoonensis</name>
    <dbReference type="NCBI Taxonomy" id="861299"/>
    <lineage>
        <taxon>Bacteria</taxon>
        <taxon>Pseudomonadati</taxon>
        <taxon>Gemmatimonadota</taxon>
        <taxon>Gemmatimonadia</taxon>
        <taxon>Gemmatimonadales</taxon>
        <taxon>Gemmatimonadaceae</taxon>
        <taxon>Gemmatirosa</taxon>
    </lineage>
</organism>
<dbReference type="HOGENOM" id="CLU_166733_0_0_0"/>
<evidence type="ECO:0000313" key="1">
    <source>
        <dbReference type="EMBL" id="AHG87718.1"/>
    </source>
</evidence>
<dbReference type="OrthoDB" id="9796525at2"/>
<dbReference type="KEGG" id="gba:J421_0181"/>
<dbReference type="eggNOG" id="COG1815">
    <property type="taxonomic scope" value="Bacteria"/>
</dbReference>
<gene>
    <name evidence="1" type="ORF">J421_0181</name>
</gene>
<reference evidence="1 2" key="1">
    <citation type="journal article" date="2014" name="Genome Announc.">
        <title>Genome Sequence and Methylome of Soil Bacterium Gemmatirosa kalamazoonensis KBS708T, a Member of the Rarely Cultivated Gemmatimonadetes Phylum.</title>
        <authorList>
            <person name="Debruyn J.M."/>
            <person name="Radosevich M."/>
            <person name="Wommack K.E."/>
            <person name="Polson S.W."/>
            <person name="Hauser L.J."/>
            <person name="Fawaz M.N."/>
            <person name="Korlach J."/>
            <person name="Tsai Y.C."/>
        </authorList>
    </citation>
    <scope>NUCLEOTIDE SEQUENCE [LARGE SCALE GENOMIC DNA]</scope>
    <source>
        <strain evidence="1 2">KBS708</strain>
    </source>
</reference>
<dbReference type="Proteomes" id="UP000019151">
    <property type="component" value="Chromosome"/>
</dbReference>
<dbReference type="STRING" id="861299.J421_0181"/>
<dbReference type="EMBL" id="CP007128">
    <property type="protein sequence ID" value="AHG87718.1"/>
    <property type="molecule type" value="Genomic_DNA"/>
</dbReference>
<evidence type="ECO:0008006" key="3">
    <source>
        <dbReference type="Google" id="ProtNLM"/>
    </source>
</evidence>
<dbReference type="RefSeq" id="WP_025409274.1">
    <property type="nucleotide sequence ID" value="NZ_CP007128.1"/>
</dbReference>
<keyword evidence="2" id="KW-1185">Reference proteome</keyword>
<proteinExistence type="predicted"/>
<protein>
    <recommendedName>
        <fullName evidence="3">Flagellar basal body rod protein FlgB</fullName>
    </recommendedName>
</protein>
<dbReference type="InParanoid" id="W0RED2"/>
<sequence>MLFGFINRVSNAGSLREGLDASAARTRGIADRVAKASLGNADGFALPDPAAPGQAAQGEKVDIEAEMMSLGDEQLRYETTAKLLEKTYAQLRTSIRDR</sequence>
<evidence type="ECO:0000313" key="2">
    <source>
        <dbReference type="Proteomes" id="UP000019151"/>
    </source>
</evidence>
<dbReference type="AlphaFoldDB" id="W0RED2"/>
<name>W0RED2_9BACT</name>